<dbReference type="STRING" id="749222.Nitsa_0420"/>
<reference evidence="1 2" key="1">
    <citation type="journal article" date="2011" name="Stand. Genomic Sci.">
        <title>Complete genome sequence of Nitratifractor salsuginis type strain (E9I37-1).</title>
        <authorList>
            <person name="Anderson I."/>
            <person name="Sikorski J."/>
            <person name="Zeytun A."/>
            <person name="Nolan M."/>
            <person name="Lapidus A."/>
            <person name="Lucas S."/>
            <person name="Hammon N."/>
            <person name="Deshpande S."/>
            <person name="Cheng J.F."/>
            <person name="Tapia R."/>
            <person name="Han C."/>
            <person name="Goodwin L."/>
            <person name="Pitluck S."/>
            <person name="Liolios K."/>
            <person name="Pagani I."/>
            <person name="Ivanova N."/>
            <person name="Huntemann M."/>
            <person name="Mavromatis K."/>
            <person name="Ovchinikova G."/>
            <person name="Pati A."/>
            <person name="Chen A."/>
            <person name="Palaniappan K."/>
            <person name="Land M."/>
            <person name="Hauser L."/>
            <person name="Brambilla E.M."/>
            <person name="Ngatchou-Djao O.D."/>
            <person name="Rohde M."/>
            <person name="Tindall B.J."/>
            <person name="Goker M."/>
            <person name="Detter J.C."/>
            <person name="Woyke T."/>
            <person name="Bristow J."/>
            <person name="Eisen J.A."/>
            <person name="Markowitz V."/>
            <person name="Hugenholtz P."/>
            <person name="Klenk H.P."/>
            <person name="Kyrpides N.C."/>
        </authorList>
    </citation>
    <scope>NUCLEOTIDE SEQUENCE [LARGE SCALE GENOMIC DNA]</scope>
    <source>
        <strain evidence="2">DSM 16511 / JCM 12458 / E9I37-1</strain>
    </source>
</reference>
<dbReference type="KEGG" id="nsa:Nitsa_0420"/>
<name>E6X0A1_NITSE</name>
<gene>
    <name evidence="1" type="ordered locus">Nitsa_0420</name>
</gene>
<protein>
    <submittedName>
        <fullName evidence="1">Uncharacterized protein</fullName>
    </submittedName>
</protein>
<reference evidence="2" key="2">
    <citation type="submission" date="2011-01" db="EMBL/GenBank/DDBJ databases">
        <title>The complete genome of Nitratifractor salsuginis DSM 16511.</title>
        <authorList>
            <consortium name="US DOE Joint Genome Institute (JGI-PGF)"/>
            <person name="Lucas S."/>
            <person name="Copeland A."/>
            <person name="Lapidus A."/>
            <person name="Bruce D."/>
            <person name="Goodwin L."/>
            <person name="Pitluck S."/>
            <person name="Kyrpides N."/>
            <person name="Mavromatis K."/>
            <person name="Ivanova N."/>
            <person name="Mikhailova N."/>
            <person name="Zeytun A."/>
            <person name="Detter J.C."/>
            <person name="Tapia R."/>
            <person name="Han C."/>
            <person name="Land M."/>
            <person name="Hauser L."/>
            <person name="Markowitz V."/>
            <person name="Cheng J.-F."/>
            <person name="Hugenholtz P."/>
            <person name="Woyke T."/>
            <person name="Wu D."/>
            <person name="Tindall B."/>
            <person name="Schuetze A."/>
            <person name="Brambilla E."/>
            <person name="Klenk H.-P."/>
            <person name="Eisen J.A."/>
        </authorList>
    </citation>
    <scope>NUCLEOTIDE SEQUENCE [LARGE SCALE GENOMIC DNA]</scope>
    <source>
        <strain evidence="2">DSM 16511 / JCM 12458 / E9I37-1</strain>
    </source>
</reference>
<dbReference type="HOGENOM" id="CLU_1894014_0_0_7"/>
<sequence>MWVHYNDCRNKLPSLFTQKMIHHKMYKAGMIPEISQSFVLENRYGKKELFGKPCDKLLLPRSSKKFRNGCRTYRKGESVGGNVAYSGEENRYIYPSEYLTHSSNFKNAKDIRLTPEKFKAKELTFKRPTMEARN</sequence>
<evidence type="ECO:0000313" key="2">
    <source>
        <dbReference type="Proteomes" id="UP000008633"/>
    </source>
</evidence>
<dbReference type="RefSeq" id="WP_013553386.1">
    <property type="nucleotide sequence ID" value="NC_014935.1"/>
</dbReference>
<dbReference type="AlphaFoldDB" id="E6X0A1"/>
<proteinExistence type="predicted"/>
<keyword evidence="2" id="KW-1185">Reference proteome</keyword>
<accession>E6X0A1</accession>
<dbReference type="Proteomes" id="UP000008633">
    <property type="component" value="Chromosome"/>
</dbReference>
<evidence type="ECO:0000313" key="1">
    <source>
        <dbReference type="EMBL" id="ADV45690.1"/>
    </source>
</evidence>
<dbReference type="EMBL" id="CP002452">
    <property type="protein sequence ID" value="ADV45690.1"/>
    <property type="molecule type" value="Genomic_DNA"/>
</dbReference>
<organism evidence="1 2">
    <name type="scientific">Nitratifractor salsuginis (strain DSM 16511 / JCM 12458 / E9I37-1)</name>
    <dbReference type="NCBI Taxonomy" id="749222"/>
    <lineage>
        <taxon>Bacteria</taxon>
        <taxon>Pseudomonadati</taxon>
        <taxon>Campylobacterota</taxon>
        <taxon>Epsilonproteobacteria</taxon>
        <taxon>Campylobacterales</taxon>
        <taxon>Sulfurovaceae</taxon>
        <taxon>Nitratifractor</taxon>
    </lineage>
</organism>